<dbReference type="InterPro" id="IPR016192">
    <property type="entry name" value="APOBEC/CMP_deaminase_Zn-bd"/>
</dbReference>
<dbReference type="AlphaFoldDB" id="A0A381S909"/>
<dbReference type="PANTHER" id="PTHR38011">
    <property type="entry name" value="DIHYDROFOLATE REDUCTASE FAMILY PROTEIN (AFU_ORTHOLOGUE AFUA_8G06820)"/>
    <property type="match status" value="1"/>
</dbReference>
<evidence type="ECO:0000256" key="8">
    <source>
        <dbReference type="ARBA" id="ARBA00023268"/>
    </source>
</evidence>
<gene>
    <name evidence="10" type="ORF">METZ01_LOCUS52645</name>
</gene>
<reference evidence="10" key="1">
    <citation type="submission" date="2018-05" db="EMBL/GenBank/DDBJ databases">
        <authorList>
            <person name="Lanie J.A."/>
            <person name="Ng W.-L."/>
            <person name="Kazmierczak K.M."/>
            <person name="Andrzejewski T.M."/>
            <person name="Davidsen T.M."/>
            <person name="Wayne K.J."/>
            <person name="Tettelin H."/>
            <person name="Glass J.I."/>
            <person name="Rusch D."/>
            <person name="Podicherti R."/>
            <person name="Tsui H.-C.T."/>
            <person name="Winkler M.E."/>
        </authorList>
    </citation>
    <scope>NUCLEOTIDE SEQUENCE</scope>
</reference>
<name>A0A381S909_9ZZZZ</name>
<evidence type="ECO:0000313" key="10">
    <source>
        <dbReference type="EMBL" id="SUZ99791.1"/>
    </source>
</evidence>
<dbReference type="CDD" id="cd01284">
    <property type="entry name" value="Riboflavin_deaminase-reductase"/>
    <property type="match status" value="1"/>
</dbReference>
<dbReference type="GO" id="GO:0008703">
    <property type="term" value="F:5-amino-6-(5-phosphoribosylamino)uracil reductase activity"/>
    <property type="evidence" value="ECO:0007669"/>
    <property type="project" value="InterPro"/>
</dbReference>
<dbReference type="EMBL" id="UINC01002737">
    <property type="protein sequence ID" value="SUZ99791.1"/>
    <property type="molecule type" value="Genomic_DNA"/>
</dbReference>
<dbReference type="GO" id="GO:0008270">
    <property type="term" value="F:zinc ion binding"/>
    <property type="evidence" value="ECO:0007669"/>
    <property type="project" value="InterPro"/>
</dbReference>
<dbReference type="InterPro" id="IPR004794">
    <property type="entry name" value="Eubact_RibD"/>
</dbReference>
<dbReference type="InterPro" id="IPR002125">
    <property type="entry name" value="CMP_dCMP_dom"/>
</dbReference>
<accession>A0A381S909</accession>
<evidence type="ECO:0000256" key="4">
    <source>
        <dbReference type="ARBA" id="ARBA00022723"/>
    </source>
</evidence>
<dbReference type="PROSITE" id="PS00903">
    <property type="entry name" value="CYT_DCMP_DEAMINASES_1"/>
    <property type="match status" value="1"/>
</dbReference>
<dbReference type="GO" id="GO:0009231">
    <property type="term" value="P:riboflavin biosynthetic process"/>
    <property type="evidence" value="ECO:0007669"/>
    <property type="project" value="UniProtKB-UniPathway"/>
</dbReference>
<proteinExistence type="predicted"/>
<evidence type="ECO:0000256" key="1">
    <source>
        <dbReference type="ARBA" id="ARBA00004882"/>
    </source>
</evidence>
<dbReference type="SUPFAM" id="SSF53927">
    <property type="entry name" value="Cytidine deaminase-like"/>
    <property type="match status" value="1"/>
</dbReference>
<evidence type="ECO:0000256" key="5">
    <source>
        <dbReference type="ARBA" id="ARBA00022833"/>
    </source>
</evidence>
<dbReference type="PIRSF" id="PIRSF006769">
    <property type="entry name" value="RibD"/>
    <property type="match status" value="1"/>
</dbReference>
<comment type="pathway">
    <text evidence="1">Cofactor biosynthesis; riboflavin biosynthesis; 5-amino-6-(D-ribitylamino)uracil from GTP: step 2/4.</text>
</comment>
<keyword evidence="7" id="KW-0560">Oxidoreductase</keyword>
<dbReference type="NCBIfam" id="TIGR00326">
    <property type="entry name" value="eubact_ribD"/>
    <property type="match status" value="1"/>
</dbReference>
<evidence type="ECO:0000256" key="3">
    <source>
        <dbReference type="ARBA" id="ARBA00022619"/>
    </source>
</evidence>
<dbReference type="Gene3D" id="3.40.430.10">
    <property type="entry name" value="Dihydrofolate Reductase, subunit A"/>
    <property type="match status" value="1"/>
</dbReference>
<dbReference type="Gene3D" id="3.40.140.10">
    <property type="entry name" value="Cytidine Deaminase, domain 2"/>
    <property type="match status" value="1"/>
</dbReference>
<dbReference type="SUPFAM" id="SSF53597">
    <property type="entry name" value="Dihydrofolate reductase-like"/>
    <property type="match status" value="1"/>
</dbReference>
<dbReference type="PANTHER" id="PTHR38011:SF7">
    <property type="entry name" value="2,5-DIAMINO-6-RIBOSYLAMINO-4(3H)-PYRIMIDINONE 5'-PHOSPHATE REDUCTASE"/>
    <property type="match status" value="1"/>
</dbReference>
<keyword evidence="6" id="KW-0521">NADP</keyword>
<evidence type="ECO:0000256" key="2">
    <source>
        <dbReference type="ARBA" id="ARBA00004910"/>
    </source>
</evidence>
<evidence type="ECO:0000256" key="7">
    <source>
        <dbReference type="ARBA" id="ARBA00023002"/>
    </source>
</evidence>
<keyword evidence="5" id="KW-0862">Zinc</keyword>
<dbReference type="Pfam" id="PF00383">
    <property type="entry name" value="dCMP_cyt_deam_1"/>
    <property type="match status" value="1"/>
</dbReference>
<comment type="pathway">
    <text evidence="2">Cofactor biosynthesis; riboflavin biosynthesis; 5-amino-6-(D-ribitylamino)uracil from GTP: step 3/4.</text>
</comment>
<dbReference type="InterPro" id="IPR050765">
    <property type="entry name" value="Riboflavin_Biosynth_HTPR"/>
</dbReference>
<dbReference type="UniPathway" id="UPA00275">
    <property type="reaction ID" value="UER00401"/>
</dbReference>
<feature type="domain" description="CMP/dCMP-type deaminase" evidence="9">
    <location>
        <begin position="14"/>
        <end position="125"/>
    </location>
</feature>
<dbReference type="InterPro" id="IPR016193">
    <property type="entry name" value="Cytidine_deaminase-like"/>
</dbReference>
<dbReference type="InterPro" id="IPR024072">
    <property type="entry name" value="DHFR-like_dom_sf"/>
</dbReference>
<keyword evidence="4" id="KW-0479">Metal-binding</keyword>
<dbReference type="Pfam" id="PF01872">
    <property type="entry name" value="RibD_C"/>
    <property type="match status" value="1"/>
</dbReference>
<keyword evidence="3" id="KW-0686">Riboflavin biosynthesis</keyword>
<keyword evidence="8" id="KW-0511">Multifunctional enzyme</keyword>
<dbReference type="PROSITE" id="PS51747">
    <property type="entry name" value="CYT_DCMP_DEAMINASES_2"/>
    <property type="match status" value="1"/>
</dbReference>
<organism evidence="10">
    <name type="scientific">marine metagenome</name>
    <dbReference type="NCBI Taxonomy" id="408172"/>
    <lineage>
        <taxon>unclassified sequences</taxon>
        <taxon>metagenomes</taxon>
        <taxon>ecological metagenomes</taxon>
    </lineage>
</organism>
<evidence type="ECO:0000259" key="9">
    <source>
        <dbReference type="PROSITE" id="PS51747"/>
    </source>
</evidence>
<dbReference type="GO" id="GO:0008835">
    <property type="term" value="F:diaminohydroxyphosphoribosylaminopyrimidine deaminase activity"/>
    <property type="evidence" value="ECO:0007669"/>
    <property type="project" value="InterPro"/>
</dbReference>
<sequence>MNHAEISDQTELSREDLAYLDWARKIARRGWGRVHPNPLVGCVLVLNNQVVGEGYHREFGGPHAEIIALEAAKSKAEGATAYVSLEPCNHEGKTPPCSQALVQAGVVRVIYGVAEPGVKEGGGRNTLARGGIEVIGPVWDSIAGRIENPSFFHVQTHGTPYIALKLALSLDGYIGIRGGVRTQVTGLDAEREVHRLRTGFDAILIGTETLRVDNPRLTVRMAPHGRRPVRRLVLDARAELPSDAAIFDDLELNPLHIFTHQDASESEITRLESLGAHVHSVPKTNLGLDLESVMGVVQELGVESVLCEGGAKLANSLIRKDLVQRLYLFVAPKTLGPGGILAFGDSGESLKWDNFLPTLAPELHGRDTLIVLDRKSD</sequence>
<protein>
    <recommendedName>
        <fullName evidence="9">CMP/dCMP-type deaminase domain-containing protein</fullName>
    </recommendedName>
</protein>
<evidence type="ECO:0000256" key="6">
    <source>
        <dbReference type="ARBA" id="ARBA00022857"/>
    </source>
</evidence>
<dbReference type="InterPro" id="IPR002734">
    <property type="entry name" value="RibDG_C"/>
</dbReference>